<dbReference type="GO" id="GO:0000815">
    <property type="term" value="C:ESCRT III complex"/>
    <property type="evidence" value="ECO:0007669"/>
    <property type="project" value="TreeGrafter"/>
</dbReference>
<evidence type="ECO:0000256" key="1">
    <source>
        <dbReference type="ARBA" id="ARBA00004177"/>
    </source>
</evidence>
<evidence type="ECO:0000256" key="5">
    <source>
        <dbReference type="SAM" id="MobiDB-lite"/>
    </source>
</evidence>
<evidence type="ECO:0000313" key="6">
    <source>
        <dbReference type="EMBL" id="CAD8817690.1"/>
    </source>
</evidence>
<gene>
    <name evidence="6" type="ORF">TOLI1172_LOCUS2079</name>
</gene>
<feature type="region of interest" description="Disordered" evidence="5">
    <location>
        <begin position="1"/>
        <end position="34"/>
    </location>
</feature>
<comment type="similarity">
    <text evidence="2">Belongs to the SNF7 family.</text>
</comment>
<dbReference type="PANTHER" id="PTHR22761">
    <property type="entry name" value="CHARGED MULTIVESICULAR BODY PROTEIN"/>
    <property type="match status" value="1"/>
</dbReference>
<evidence type="ECO:0000256" key="2">
    <source>
        <dbReference type="ARBA" id="ARBA00006190"/>
    </source>
</evidence>
<reference evidence="6" key="1">
    <citation type="submission" date="2021-01" db="EMBL/GenBank/DDBJ databases">
        <authorList>
            <person name="Corre E."/>
            <person name="Pelletier E."/>
            <person name="Niang G."/>
            <person name="Scheremetjew M."/>
            <person name="Finn R."/>
            <person name="Kale V."/>
            <person name="Holt S."/>
            <person name="Cochrane G."/>
            <person name="Meng A."/>
            <person name="Brown T."/>
            <person name="Cohen L."/>
        </authorList>
    </citation>
    <scope>NUCLEOTIDE SEQUENCE</scope>
    <source>
        <strain evidence="6">CCMP3278</strain>
    </source>
</reference>
<evidence type="ECO:0000256" key="4">
    <source>
        <dbReference type="SAM" id="Coils"/>
    </source>
</evidence>
<dbReference type="Gene3D" id="1.10.287.1060">
    <property type="entry name" value="ESAT-6-like"/>
    <property type="match status" value="1"/>
</dbReference>
<feature type="coiled-coil region" evidence="4">
    <location>
        <begin position="73"/>
        <end position="126"/>
    </location>
</feature>
<dbReference type="AlphaFoldDB" id="A0A7S1EQD2"/>
<organism evidence="6">
    <name type="scientific">Timspurckia oligopyrenoides</name>
    <dbReference type="NCBI Taxonomy" id="708627"/>
    <lineage>
        <taxon>Eukaryota</taxon>
        <taxon>Rhodophyta</taxon>
        <taxon>Bangiophyceae</taxon>
        <taxon>Porphyridiales</taxon>
        <taxon>Porphyridiaceae</taxon>
        <taxon>Timspurckia</taxon>
    </lineage>
</organism>
<dbReference type="PANTHER" id="PTHR22761:SF10">
    <property type="entry name" value="GH13992P"/>
    <property type="match status" value="1"/>
</dbReference>
<dbReference type="InterPro" id="IPR005024">
    <property type="entry name" value="Snf7_fam"/>
</dbReference>
<dbReference type="GO" id="GO:0032511">
    <property type="term" value="P:late endosome to vacuole transport via multivesicular body sorting pathway"/>
    <property type="evidence" value="ECO:0007669"/>
    <property type="project" value="TreeGrafter"/>
</dbReference>
<evidence type="ECO:0000256" key="3">
    <source>
        <dbReference type="ARBA" id="ARBA00022753"/>
    </source>
</evidence>
<dbReference type="GO" id="GO:0009898">
    <property type="term" value="C:cytoplasmic side of plasma membrane"/>
    <property type="evidence" value="ECO:0007669"/>
    <property type="project" value="TreeGrafter"/>
</dbReference>
<dbReference type="EMBL" id="HBFP01002903">
    <property type="protein sequence ID" value="CAD8817690.1"/>
    <property type="molecule type" value="Transcribed_RNA"/>
</dbReference>
<feature type="compositionally biased region" description="Low complexity" evidence="5">
    <location>
        <begin position="17"/>
        <end position="34"/>
    </location>
</feature>
<dbReference type="GO" id="GO:0005771">
    <property type="term" value="C:multivesicular body"/>
    <property type="evidence" value="ECO:0007669"/>
    <property type="project" value="TreeGrafter"/>
</dbReference>
<protein>
    <submittedName>
        <fullName evidence="6">Uncharacterized protein</fullName>
    </submittedName>
</protein>
<accession>A0A7S1EQD2</accession>
<keyword evidence="4" id="KW-0175">Coiled coil</keyword>
<keyword evidence="3" id="KW-0967">Endosome</keyword>
<comment type="subcellular location">
    <subcellularLocation>
        <location evidence="1">Endosome</location>
    </subcellularLocation>
</comment>
<dbReference type="Pfam" id="PF03357">
    <property type="entry name" value="Snf7"/>
    <property type="match status" value="1"/>
</dbReference>
<name>A0A7S1EQD2_9RHOD</name>
<sequence>MGIFDKLKKKKGEEVKPATVPVSAPAPAAPKVVPAAVQPPPVAKADTIANDIQAQQKKIDLLSAKEGQLLKRIENEQAQAKAFMANKDRASAARCLTRKKQYEAQLESMRNQRANLEQILLGLEQAATNKVAVSGLDSGASALHKAQQDVDVDKLDEIQMAVEEQLQKAHEISTAAGQPLNGGFMVDQFEIGDELDELEAEALQDKISAAPVPGSAAGKVPQAAPASVDVSDELSALEKQLQL</sequence>
<proteinExistence type="inferred from homology"/>
<dbReference type="GO" id="GO:0006900">
    <property type="term" value="P:vesicle budding from membrane"/>
    <property type="evidence" value="ECO:0007669"/>
    <property type="project" value="TreeGrafter"/>
</dbReference>